<dbReference type="Pfam" id="PF00860">
    <property type="entry name" value="Xan_ur_permease"/>
    <property type="match status" value="1"/>
</dbReference>
<evidence type="ECO:0000256" key="2">
    <source>
        <dbReference type="ARBA" id="ARBA00008821"/>
    </source>
</evidence>
<accession>A0A6J2WDW0</accession>
<feature type="transmembrane region" description="Helical" evidence="6">
    <location>
        <begin position="137"/>
        <end position="161"/>
    </location>
</feature>
<sequence length="574" mass="61425">MFACGQSNPEDPGEAVTSPGFRVNRSPPCLMVLALAFQHVLVQSSMQVLVVGGVLQEREEMEKVLTPVFFYSGLSTLLQSCLGTRLPLIQAPSVEFMIPAMALLFVRTENNVTCRGHCEETRESVIRGYPLRELQGMVVVAGLVQLAVGLTGIGGAVQRGFGPMVIAPVLCMLGFSVYREAAILCSYHWGFAMLTVVLLVFFSQHLRSCVIPACLRLPVYPVCRMLSVLLSVSLVWGLCASLEHWGHIYFYPLYELHPGMKVSNTTPTLVLNDTNVIAPSAWFSFPLSGSGLPLLSGPAIAAGVAAALSVSISSQCVYMLTARLLDSPPPPAAATNRGLCAEGLGSVLAGLMGAPVGVCSSVANACSLGLSQCGSRSTVQVAGALLLIVGVSPKLAHLLTCIPLAIHGAVLSVTYTVAVGTGITYFQYTHMDSGRNIFNIGFTVFMALVLPRWCRLQAGLISTGVPSIDVILQSFMTLPIFLVGLLAFVLDHTVSGSLMERGLDRNENTKEVWSLANRQQGQSHTLEAVYEPPYLVKKFLNLPGLRVIPFCACRKPEGQEVVATPQEISSLLSV</sequence>
<evidence type="ECO:0000256" key="1">
    <source>
        <dbReference type="ARBA" id="ARBA00004141"/>
    </source>
</evidence>
<proteinExistence type="inferred from homology"/>
<dbReference type="InParanoid" id="A0A6J2WDW0"/>
<protein>
    <submittedName>
        <fullName evidence="8">Solute carrier family 23 member 3</fullName>
    </submittedName>
</protein>
<evidence type="ECO:0000256" key="5">
    <source>
        <dbReference type="ARBA" id="ARBA00023136"/>
    </source>
</evidence>
<keyword evidence="5 6" id="KW-0472">Membrane</keyword>
<comment type="subcellular location">
    <subcellularLocation>
        <location evidence="1">Membrane</location>
        <topology evidence="1">Multi-pass membrane protein</topology>
    </subcellularLocation>
</comment>
<comment type="similarity">
    <text evidence="2">Belongs to the nucleobase:cation symporter-2 (NCS2) (TC 2.A.40) family.</text>
</comment>
<dbReference type="CTD" id="151295"/>
<feature type="transmembrane region" description="Helical" evidence="6">
    <location>
        <begin position="438"/>
        <end position="458"/>
    </location>
</feature>
<evidence type="ECO:0000256" key="6">
    <source>
        <dbReference type="SAM" id="Phobius"/>
    </source>
</evidence>
<name>A0A6J2WDW0_CHACN</name>
<dbReference type="AlphaFoldDB" id="A0A6J2WDW0"/>
<keyword evidence="3 6" id="KW-0812">Transmembrane</keyword>
<evidence type="ECO:0000313" key="7">
    <source>
        <dbReference type="Proteomes" id="UP000504632"/>
    </source>
</evidence>
<dbReference type="RefSeq" id="XP_030642518.1">
    <property type="nucleotide sequence ID" value="XM_030786658.1"/>
</dbReference>
<keyword evidence="4 6" id="KW-1133">Transmembrane helix</keyword>
<dbReference type="GO" id="GO:0022857">
    <property type="term" value="F:transmembrane transporter activity"/>
    <property type="evidence" value="ECO:0007669"/>
    <property type="project" value="InterPro"/>
</dbReference>
<feature type="transmembrane region" description="Helical" evidence="6">
    <location>
        <begin position="222"/>
        <end position="245"/>
    </location>
</feature>
<dbReference type="OrthoDB" id="1641903at2759"/>
<dbReference type="Proteomes" id="UP000504632">
    <property type="component" value="Chromosome 10"/>
</dbReference>
<dbReference type="GeneID" id="115822741"/>
<dbReference type="InterPro" id="IPR006043">
    <property type="entry name" value="NCS2"/>
</dbReference>
<feature type="transmembrane region" description="Helical" evidence="6">
    <location>
        <begin position="381"/>
        <end position="399"/>
    </location>
</feature>
<evidence type="ECO:0000313" key="8">
    <source>
        <dbReference type="RefSeq" id="XP_030642518.1"/>
    </source>
</evidence>
<evidence type="ECO:0000256" key="4">
    <source>
        <dbReference type="ARBA" id="ARBA00022989"/>
    </source>
</evidence>
<feature type="transmembrane region" description="Helical" evidence="6">
    <location>
        <begin position="299"/>
        <end position="320"/>
    </location>
</feature>
<gene>
    <name evidence="8" type="primary">slc23a3</name>
</gene>
<dbReference type="GO" id="GO:0016020">
    <property type="term" value="C:membrane"/>
    <property type="evidence" value="ECO:0007669"/>
    <property type="project" value="UniProtKB-SubCell"/>
</dbReference>
<feature type="transmembrane region" description="Helical" evidence="6">
    <location>
        <begin position="181"/>
        <end position="202"/>
    </location>
</feature>
<reference evidence="8" key="1">
    <citation type="submission" date="2025-08" db="UniProtKB">
        <authorList>
            <consortium name="RefSeq"/>
        </authorList>
    </citation>
    <scope>IDENTIFICATION</scope>
</reference>
<feature type="transmembrane region" description="Helical" evidence="6">
    <location>
        <begin position="405"/>
        <end position="426"/>
    </location>
</feature>
<keyword evidence="7" id="KW-1185">Reference proteome</keyword>
<evidence type="ECO:0000256" key="3">
    <source>
        <dbReference type="ARBA" id="ARBA00022692"/>
    </source>
</evidence>
<organism evidence="7 8">
    <name type="scientific">Chanos chanos</name>
    <name type="common">Milkfish</name>
    <name type="synonym">Mugil chanos</name>
    <dbReference type="NCBI Taxonomy" id="29144"/>
    <lineage>
        <taxon>Eukaryota</taxon>
        <taxon>Metazoa</taxon>
        <taxon>Chordata</taxon>
        <taxon>Craniata</taxon>
        <taxon>Vertebrata</taxon>
        <taxon>Euteleostomi</taxon>
        <taxon>Actinopterygii</taxon>
        <taxon>Neopterygii</taxon>
        <taxon>Teleostei</taxon>
        <taxon>Ostariophysi</taxon>
        <taxon>Gonorynchiformes</taxon>
        <taxon>Chanidae</taxon>
        <taxon>Chanos</taxon>
    </lineage>
</organism>
<feature type="transmembrane region" description="Helical" evidence="6">
    <location>
        <begin position="470"/>
        <end position="490"/>
    </location>
</feature>
<dbReference type="PANTHER" id="PTHR11119">
    <property type="entry name" value="XANTHINE-URACIL / VITAMIN C PERMEASE FAMILY MEMBER"/>
    <property type="match status" value="1"/>
</dbReference>